<feature type="compositionally biased region" description="Basic and acidic residues" evidence="1">
    <location>
        <begin position="26"/>
        <end position="40"/>
    </location>
</feature>
<reference evidence="2 3" key="1">
    <citation type="submission" date="2013-08" db="EMBL/GenBank/DDBJ databases">
        <title>The genome sequence of Skermanella stibiiresistens.</title>
        <authorList>
            <person name="Zhu W."/>
            <person name="Wang G."/>
        </authorList>
    </citation>
    <scope>NUCLEOTIDE SEQUENCE [LARGE SCALE GENOMIC DNA]</scope>
    <source>
        <strain evidence="2 3">SB22</strain>
    </source>
</reference>
<feature type="region of interest" description="Disordered" evidence="1">
    <location>
        <begin position="1"/>
        <end position="40"/>
    </location>
</feature>
<sequence>MRDDTDATHTLDAQLTESAELAHVMGSDERDCVERHRPPV</sequence>
<dbReference type="AlphaFoldDB" id="W9GWU5"/>
<accession>W9GWU5</accession>
<organism evidence="2 3">
    <name type="scientific">Skermanella stibiiresistens SB22</name>
    <dbReference type="NCBI Taxonomy" id="1385369"/>
    <lineage>
        <taxon>Bacteria</taxon>
        <taxon>Pseudomonadati</taxon>
        <taxon>Pseudomonadota</taxon>
        <taxon>Alphaproteobacteria</taxon>
        <taxon>Rhodospirillales</taxon>
        <taxon>Azospirillaceae</taxon>
        <taxon>Skermanella</taxon>
    </lineage>
</organism>
<evidence type="ECO:0000313" key="2">
    <source>
        <dbReference type="EMBL" id="EWY35958.1"/>
    </source>
</evidence>
<comment type="caution">
    <text evidence="2">The sequence shown here is derived from an EMBL/GenBank/DDBJ whole genome shotgun (WGS) entry which is preliminary data.</text>
</comment>
<gene>
    <name evidence="2" type="ORF">N825_32170</name>
</gene>
<proteinExistence type="predicted"/>
<keyword evidence="3" id="KW-1185">Reference proteome</keyword>
<evidence type="ECO:0000313" key="3">
    <source>
        <dbReference type="Proteomes" id="UP000019486"/>
    </source>
</evidence>
<dbReference type="EMBL" id="AVFL01000059">
    <property type="protein sequence ID" value="EWY35958.1"/>
    <property type="molecule type" value="Genomic_DNA"/>
</dbReference>
<dbReference type="Proteomes" id="UP000019486">
    <property type="component" value="Unassembled WGS sequence"/>
</dbReference>
<name>W9GWU5_9PROT</name>
<protein>
    <submittedName>
        <fullName evidence="2">Uncharacterized protein</fullName>
    </submittedName>
</protein>
<dbReference type="RefSeq" id="WP_281174401.1">
    <property type="nucleotide sequence ID" value="NZ_AVFL01000059.1"/>
</dbReference>
<evidence type="ECO:0000256" key="1">
    <source>
        <dbReference type="SAM" id="MobiDB-lite"/>
    </source>
</evidence>